<proteinExistence type="predicted"/>
<feature type="region of interest" description="Disordered" evidence="1">
    <location>
        <begin position="25"/>
        <end position="56"/>
    </location>
</feature>
<accession>A0A401H2C3</accession>
<evidence type="ECO:0000313" key="3">
    <source>
        <dbReference type="Proteomes" id="UP000287166"/>
    </source>
</evidence>
<evidence type="ECO:0000313" key="2">
    <source>
        <dbReference type="EMBL" id="GBE88558.1"/>
    </source>
</evidence>
<dbReference type="EMBL" id="BFAD01000013">
    <property type="protein sequence ID" value="GBE88558.1"/>
    <property type="molecule type" value="Genomic_DNA"/>
</dbReference>
<dbReference type="AlphaFoldDB" id="A0A401H2C3"/>
<protein>
    <submittedName>
        <fullName evidence="2">Uncharacterized protein</fullName>
    </submittedName>
</protein>
<dbReference type="RefSeq" id="XP_027619471.1">
    <property type="nucleotide sequence ID" value="XM_027763670.1"/>
</dbReference>
<dbReference type="GeneID" id="38785475"/>
<sequence length="157" mass="17092">MSEAYLTSLPSSVPIYGLNLATPSQQPTAPINGPSAASRAAALPHQANQHPSEIEVQEGDPEHVRELVQAHKDSIKAMAHQHAATLALQRCQIQMGLYKKRLRVAKEGVRKANEHLRVVQDRCGSVCRESGTDFVDYSSLLQEVGARGADIQKTESD</sequence>
<reference evidence="2 3" key="1">
    <citation type="journal article" date="2018" name="Sci. Rep.">
        <title>Genome sequence of the cauliflower mushroom Sparassis crispa (Hanabiratake) and its association with beneficial usage.</title>
        <authorList>
            <person name="Kiyama R."/>
            <person name="Furutani Y."/>
            <person name="Kawaguchi K."/>
            <person name="Nakanishi T."/>
        </authorList>
    </citation>
    <scope>NUCLEOTIDE SEQUENCE [LARGE SCALE GENOMIC DNA]</scope>
</reference>
<name>A0A401H2C3_9APHY</name>
<gene>
    <name evidence="2" type="ORF">SCP_1303750</name>
</gene>
<dbReference type="InParanoid" id="A0A401H2C3"/>
<evidence type="ECO:0000256" key="1">
    <source>
        <dbReference type="SAM" id="MobiDB-lite"/>
    </source>
</evidence>
<comment type="caution">
    <text evidence="2">The sequence shown here is derived from an EMBL/GenBank/DDBJ whole genome shotgun (WGS) entry which is preliminary data.</text>
</comment>
<dbReference type="Proteomes" id="UP000287166">
    <property type="component" value="Unassembled WGS sequence"/>
</dbReference>
<keyword evidence="3" id="KW-1185">Reference proteome</keyword>
<organism evidence="2 3">
    <name type="scientific">Sparassis crispa</name>
    <dbReference type="NCBI Taxonomy" id="139825"/>
    <lineage>
        <taxon>Eukaryota</taxon>
        <taxon>Fungi</taxon>
        <taxon>Dikarya</taxon>
        <taxon>Basidiomycota</taxon>
        <taxon>Agaricomycotina</taxon>
        <taxon>Agaricomycetes</taxon>
        <taxon>Polyporales</taxon>
        <taxon>Sparassidaceae</taxon>
        <taxon>Sparassis</taxon>
    </lineage>
</organism>